<feature type="transmembrane region" description="Helical" evidence="11">
    <location>
        <begin position="508"/>
        <end position="528"/>
    </location>
</feature>
<keyword evidence="5" id="KW-0547">Nucleotide-binding</keyword>
<feature type="transmembrane region" description="Helical" evidence="11">
    <location>
        <begin position="18"/>
        <end position="39"/>
    </location>
</feature>
<keyword evidence="8" id="KW-1278">Translocase</keyword>
<feature type="transmembrane region" description="Helical" evidence="11">
    <location>
        <begin position="534"/>
        <end position="551"/>
    </location>
</feature>
<dbReference type="InParanoid" id="G0QKQ2"/>
<evidence type="ECO:0000313" key="13">
    <source>
        <dbReference type="Proteomes" id="UP000008983"/>
    </source>
</evidence>
<dbReference type="eggNOG" id="KOG0208">
    <property type="taxonomic scope" value="Eukaryota"/>
</dbReference>
<dbReference type="InterPro" id="IPR023298">
    <property type="entry name" value="ATPase_P-typ_TM_dom_sf"/>
</dbReference>
<reference evidence="12 13" key="1">
    <citation type="submission" date="2011-07" db="EMBL/GenBank/DDBJ databases">
        <authorList>
            <person name="Coyne R."/>
            <person name="Brami D."/>
            <person name="Johnson J."/>
            <person name="Hostetler J."/>
            <person name="Hannick L."/>
            <person name="Clark T."/>
            <person name="Cassidy-Hanley D."/>
            <person name="Inman J."/>
        </authorList>
    </citation>
    <scope>NUCLEOTIDE SEQUENCE [LARGE SCALE GENOMIC DNA]</scope>
    <source>
        <strain evidence="12 13">G5</strain>
    </source>
</reference>
<feature type="transmembrane region" description="Helical" evidence="11">
    <location>
        <begin position="59"/>
        <end position="80"/>
    </location>
</feature>
<dbReference type="InterPro" id="IPR036412">
    <property type="entry name" value="HAD-like_sf"/>
</dbReference>
<dbReference type="STRING" id="857967.G0QKQ2"/>
<evidence type="ECO:0008006" key="14">
    <source>
        <dbReference type="Google" id="ProtNLM"/>
    </source>
</evidence>
<accession>G0QKQ2</accession>
<dbReference type="InterPro" id="IPR006544">
    <property type="entry name" value="P-type_TPase_V"/>
</dbReference>
<organism evidence="12 13">
    <name type="scientific">Ichthyophthirius multifiliis</name>
    <name type="common">White spot disease agent</name>
    <name type="synonym">Ich</name>
    <dbReference type="NCBI Taxonomy" id="5932"/>
    <lineage>
        <taxon>Eukaryota</taxon>
        <taxon>Sar</taxon>
        <taxon>Alveolata</taxon>
        <taxon>Ciliophora</taxon>
        <taxon>Intramacronucleata</taxon>
        <taxon>Oligohymenophorea</taxon>
        <taxon>Hymenostomatida</taxon>
        <taxon>Ophryoglenina</taxon>
        <taxon>Ichthyophthirius</taxon>
    </lineage>
</organism>
<evidence type="ECO:0000256" key="8">
    <source>
        <dbReference type="ARBA" id="ARBA00022967"/>
    </source>
</evidence>
<gene>
    <name evidence="12" type="ORF">IMG5_020700</name>
</gene>
<evidence type="ECO:0000256" key="2">
    <source>
        <dbReference type="ARBA" id="ARBA00022553"/>
    </source>
</evidence>
<keyword evidence="2" id="KW-0597">Phosphoprotein</keyword>
<feature type="transmembrane region" description="Helical" evidence="11">
    <location>
        <begin position="656"/>
        <end position="677"/>
    </location>
</feature>
<dbReference type="AlphaFoldDB" id="G0QKQ2"/>
<dbReference type="Gene3D" id="3.40.50.1000">
    <property type="entry name" value="HAD superfamily/HAD-like"/>
    <property type="match status" value="2"/>
</dbReference>
<name>G0QKQ2_ICHMU</name>
<dbReference type="RefSeq" id="XP_004039510.1">
    <property type="nucleotide sequence ID" value="XM_004039462.1"/>
</dbReference>
<dbReference type="GeneID" id="14910400"/>
<keyword evidence="3 11" id="KW-0812">Transmembrane</keyword>
<dbReference type="InterPro" id="IPR023214">
    <property type="entry name" value="HAD_sf"/>
</dbReference>
<dbReference type="PANTHER" id="PTHR45630:SF8">
    <property type="entry name" value="CATION-TRANSPORTING ATPASE"/>
    <property type="match status" value="1"/>
</dbReference>
<protein>
    <recommendedName>
        <fullName evidence="14">Cation-transporting P-type ATPase C-terminal domain-containing protein</fullName>
    </recommendedName>
</protein>
<dbReference type="InterPro" id="IPR023299">
    <property type="entry name" value="ATPase_P-typ_cyto_dom_N"/>
</dbReference>
<keyword evidence="9 11" id="KW-1133">Transmembrane helix</keyword>
<dbReference type="EMBL" id="GL983181">
    <property type="protein sequence ID" value="EGR34206.1"/>
    <property type="molecule type" value="Genomic_DNA"/>
</dbReference>
<dbReference type="PANTHER" id="PTHR45630">
    <property type="entry name" value="CATION-TRANSPORTING ATPASE-RELATED"/>
    <property type="match status" value="1"/>
</dbReference>
<evidence type="ECO:0000256" key="6">
    <source>
        <dbReference type="ARBA" id="ARBA00022840"/>
    </source>
</evidence>
<evidence type="ECO:0000256" key="3">
    <source>
        <dbReference type="ARBA" id="ARBA00022692"/>
    </source>
</evidence>
<evidence type="ECO:0000256" key="7">
    <source>
        <dbReference type="ARBA" id="ARBA00022842"/>
    </source>
</evidence>
<keyword evidence="10 11" id="KW-0472">Membrane</keyword>
<dbReference type="OMA" id="LYWEANT"/>
<feature type="transmembrane region" description="Helical" evidence="11">
    <location>
        <begin position="572"/>
        <end position="592"/>
    </location>
</feature>
<dbReference type="SUPFAM" id="SSF81660">
    <property type="entry name" value="Metal cation-transporting ATPase, ATP-binding domain N"/>
    <property type="match status" value="1"/>
</dbReference>
<dbReference type="Gene3D" id="1.20.1110.10">
    <property type="entry name" value="Calcium-transporting ATPase, transmembrane domain"/>
    <property type="match status" value="2"/>
</dbReference>
<dbReference type="GO" id="GO:0005524">
    <property type="term" value="F:ATP binding"/>
    <property type="evidence" value="ECO:0007669"/>
    <property type="project" value="UniProtKB-KW"/>
</dbReference>
<dbReference type="Proteomes" id="UP000008983">
    <property type="component" value="Unassembled WGS sequence"/>
</dbReference>
<evidence type="ECO:0000256" key="4">
    <source>
        <dbReference type="ARBA" id="ARBA00022723"/>
    </source>
</evidence>
<dbReference type="OrthoDB" id="48943at2759"/>
<evidence type="ECO:0000256" key="11">
    <source>
        <dbReference type="SAM" id="Phobius"/>
    </source>
</evidence>
<evidence type="ECO:0000256" key="1">
    <source>
        <dbReference type="ARBA" id="ARBA00004141"/>
    </source>
</evidence>
<evidence type="ECO:0000256" key="9">
    <source>
        <dbReference type="ARBA" id="ARBA00022989"/>
    </source>
</evidence>
<evidence type="ECO:0000256" key="5">
    <source>
        <dbReference type="ARBA" id="ARBA00022741"/>
    </source>
</evidence>
<dbReference type="GO" id="GO:0016020">
    <property type="term" value="C:membrane"/>
    <property type="evidence" value="ECO:0007669"/>
    <property type="project" value="UniProtKB-SubCell"/>
</dbReference>
<dbReference type="GO" id="GO:0046872">
    <property type="term" value="F:metal ion binding"/>
    <property type="evidence" value="ECO:0007669"/>
    <property type="project" value="UniProtKB-KW"/>
</dbReference>
<dbReference type="Pfam" id="PF13246">
    <property type="entry name" value="Cation_ATPase"/>
    <property type="match status" value="1"/>
</dbReference>
<sequence length="762" mass="88874">MLFPCKHKEFSFQKDSTIFVFTLTFLAFFMLFLTLPTFMDNYRKNYINLTEIIIRSLDIIAICIPPALPTCLSFGISFSLKRLNEKKIFCSNIHKISVCGKIKTLCLDKTGLTQNKLRLRNLVLFQDQKFQVQDDFNKVPVIFQALIASCHNILKVENNRLIGDNLDLEMFRFSGAQMINEGLIKLNNNEKTQIQILERTPFLSQKQKMYAKVQINENQYIFQKGSPEKILESYQKSPFIQIFNEKFQELVKQGHRVLSFSYKIINKIQENNNNYVYENNNINNSYIFGGFLIFENSLKKNTLKNIQELNQSNIKLLMLTGDNPLSSLKLAFQTQILNTDQAFILDFQIKNQQTLLNGQQVNIQDQELIKTFEQKPLVITGSFFYEYMSSKRDIQTRNNQYLVQTILKNAIIYARFTPDQKQYLISLLQNQDQANYTFIGMIGDPSTNSGALKEADMGVSLINKVDESGSLCPQATFTSSQQDIQCLYQILKEGRACLVTSFECFKYMALYSMIESYSLILLYFNTSMPTDNQFLFWDLFIIFPLTFILGLTEGAPKLTKNVPTGNLISHEIIISVIGQGIIQLSFQLWVLFQLERENWYISGVNIYEKQGIQELYDVSSCYEATSLFWISNLQYIFVVVSFSIGSVHKKPFYSNIYYCLTVAFLSLVSFILIFSKIEIIRDFFKLKYQVEDELGNVISEMPDDWRNFVGFLTVLNGIVTLFYERKVLPFLVRFSRKYSKWYMFIFRKIKKHQDIDDYIQQY</sequence>
<keyword evidence="4" id="KW-0479">Metal-binding</keyword>
<evidence type="ECO:0000256" key="10">
    <source>
        <dbReference type="ARBA" id="ARBA00023136"/>
    </source>
</evidence>
<dbReference type="Gene3D" id="3.40.1110.10">
    <property type="entry name" value="Calcium-transporting ATPase, cytoplasmic domain N"/>
    <property type="match status" value="1"/>
</dbReference>
<keyword evidence="7" id="KW-0460">Magnesium</keyword>
<keyword evidence="13" id="KW-1185">Reference proteome</keyword>
<feature type="transmembrane region" description="Helical" evidence="11">
    <location>
        <begin position="626"/>
        <end position="644"/>
    </location>
</feature>
<keyword evidence="6" id="KW-0067">ATP-binding</keyword>
<dbReference type="GO" id="GO:0019829">
    <property type="term" value="F:ATPase-coupled monoatomic cation transmembrane transporter activity"/>
    <property type="evidence" value="ECO:0007669"/>
    <property type="project" value="TreeGrafter"/>
</dbReference>
<dbReference type="SUPFAM" id="SSF56784">
    <property type="entry name" value="HAD-like"/>
    <property type="match status" value="1"/>
</dbReference>
<proteinExistence type="predicted"/>
<dbReference type="GO" id="GO:0140358">
    <property type="term" value="F:P-type transmembrane transporter activity"/>
    <property type="evidence" value="ECO:0007669"/>
    <property type="project" value="InterPro"/>
</dbReference>
<dbReference type="SUPFAM" id="SSF81665">
    <property type="entry name" value="Calcium ATPase, transmembrane domain M"/>
    <property type="match status" value="1"/>
</dbReference>
<evidence type="ECO:0000313" key="12">
    <source>
        <dbReference type="EMBL" id="EGR34206.1"/>
    </source>
</evidence>
<comment type="subcellular location">
    <subcellularLocation>
        <location evidence="1">Membrane</location>
        <topology evidence="1">Multi-pass membrane protein</topology>
    </subcellularLocation>
</comment>